<dbReference type="InterPro" id="IPR036812">
    <property type="entry name" value="NAD(P)_OxRdtase_dom_sf"/>
</dbReference>
<proteinExistence type="inferred from homology"/>
<dbReference type="InterPro" id="IPR005399">
    <property type="entry name" value="K_chnl_volt-dep_bsu_KCNAB-rel"/>
</dbReference>
<dbReference type="GO" id="GO:0034220">
    <property type="term" value="P:monoatomic ion transmembrane transport"/>
    <property type="evidence" value="ECO:0007669"/>
    <property type="project" value="UniProtKB-KW"/>
</dbReference>
<keyword evidence="3" id="KW-0560">Oxidoreductase</keyword>
<keyword evidence="5" id="KW-0406">Ion transport</keyword>
<dbReference type="PANTHER" id="PTHR43150">
    <property type="entry name" value="HYPERKINETIC, ISOFORM M"/>
    <property type="match status" value="1"/>
</dbReference>
<evidence type="ECO:0000259" key="4">
    <source>
        <dbReference type="Pfam" id="PF00248"/>
    </source>
</evidence>
<dbReference type="InterPro" id="IPR023210">
    <property type="entry name" value="NADP_OxRdtase_dom"/>
</dbReference>
<sequence>MSSDNMYYRMMGNTGIQVSVLSYGFWATYGVKDRLQDDEGVEMAKECMKIARDAGVNCFDHAEAYGNPNGEAERIFGIALSELQEEEPEKWRRSELVITTKIFWGGNGVNESGLSRKHIMEGLDKCLQRLQLDYVDMVFCHRPDPFTPTSTVVRAMTDAVRNGWATSWGTSEWSAAQIMEAIWFAKSEGLEPPMYEQPQYNMLHRQRFEQEYFPLFQPPYNYGTTIWSPLRSGFLTGKYNDGIPEDSRPTQAGYEWLIEDLEMRKKNGEVEIVKKLTNYANENFDCSTAQLALAWCLRNQNVSTILLGATKPEQMIENLGCIEVAEKMTEQHMSEIDTILGNKPEDWVGYGGAGNRQIRTL</sequence>
<accession>A0A1B1TAJ7</accession>
<dbReference type="PRINTS" id="PR01577">
    <property type="entry name" value="KCNABCHANNEL"/>
</dbReference>
<dbReference type="GO" id="GO:0016491">
    <property type="term" value="F:oxidoreductase activity"/>
    <property type="evidence" value="ECO:0007669"/>
    <property type="project" value="UniProtKB-KW"/>
</dbReference>
<dbReference type="PANTHER" id="PTHR43150:SF2">
    <property type="entry name" value="HYPERKINETIC, ISOFORM M"/>
    <property type="match status" value="1"/>
</dbReference>
<reference evidence="5" key="1">
    <citation type="submission" date="2014-11" db="EMBL/GenBank/DDBJ databases">
        <authorList>
            <person name="Zhu J."/>
            <person name="Qi W."/>
            <person name="Song R."/>
        </authorList>
    </citation>
    <scope>NUCLEOTIDE SEQUENCE</scope>
</reference>
<evidence type="ECO:0000256" key="1">
    <source>
        <dbReference type="ARBA" id="ARBA00006515"/>
    </source>
</evidence>
<protein>
    <submittedName>
        <fullName evidence="5">Voltage-dependent potassium channel subunit beta (KCNAB1)</fullName>
    </submittedName>
</protein>
<name>A0A1B1TAJ7_9ARCH</name>
<organism evidence="5">
    <name type="scientific">uncultured Poseidoniia archaeon</name>
    <dbReference type="NCBI Taxonomy" id="1697135"/>
    <lineage>
        <taxon>Archaea</taxon>
        <taxon>Methanobacteriati</taxon>
        <taxon>Thermoplasmatota</taxon>
        <taxon>Candidatus Poseidoniia</taxon>
        <taxon>environmental samples</taxon>
    </lineage>
</organism>
<dbReference type="AlphaFoldDB" id="A0A1B1TAJ7"/>
<reference evidence="5" key="2">
    <citation type="journal article" date="2015" name="ISME J.">
        <title>A new class of marine Euryarchaeota group II from the Mediterranean deep chlorophyll maximum.</title>
        <authorList>
            <person name="Martin-Cuadrado A.B."/>
            <person name="Garcia-Heredia I."/>
            <person name="Molto A.G."/>
            <person name="Lopez-Ubeda R."/>
            <person name="Kimes N."/>
            <person name="Lopez-Garcia P."/>
            <person name="Moreira D."/>
            <person name="Rodriguez-Valera F."/>
        </authorList>
    </citation>
    <scope>NUCLEOTIDE SEQUENCE</scope>
</reference>
<dbReference type="Pfam" id="PF00248">
    <property type="entry name" value="Aldo_ket_red"/>
    <property type="match status" value="1"/>
</dbReference>
<keyword evidence="5" id="KW-0407">Ion channel</keyword>
<keyword evidence="2" id="KW-0521">NADP</keyword>
<comment type="similarity">
    <text evidence="1">Belongs to the shaker potassium channel beta subunit family.</text>
</comment>
<keyword evidence="5" id="KW-0813">Transport</keyword>
<dbReference type="Gene3D" id="3.20.20.100">
    <property type="entry name" value="NADP-dependent oxidoreductase domain"/>
    <property type="match status" value="1"/>
</dbReference>
<dbReference type="SUPFAM" id="SSF51430">
    <property type="entry name" value="NAD(P)-linked oxidoreductase"/>
    <property type="match status" value="1"/>
</dbReference>
<evidence type="ECO:0000313" key="5">
    <source>
        <dbReference type="EMBL" id="ANV79302.1"/>
    </source>
</evidence>
<dbReference type="EMBL" id="KP211819">
    <property type="protein sequence ID" value="ANV79302.1"/>
    <property type="molecule type" value="Genomic_DNA"/>
</dbReference>
<feature type="domain" description="NADP-dependent oxidoreductase" evidence="4">
    <location>
        <begin position="21"/>
        <end position="339"/>
    </location>
</feature>
<evidence type="ECO:0000256" key="2">
    <source>
        <dbReference type="ARBA" id="ARBA00022857"/>
    </source>
</evidence>
<evidence type="ECO:0000256" key="3">
    <source>
        <dbReference type="ARBA" id="ARBA00023002"/>
    </source>
</evidence>